<keyword evidence="11" id="KW-0496">Mitochondrion</keyword>
<dbReference type="GO" id="GO:0005759">
    <property type="term" value="C:mitochondrial matrix"/>
    <property type="evidence" value="ECO:0007669"/>
    <property type="project" value="UniProtKB-SubCell"/>
</dbReference>
<evidence type="ECO:0000256" key="4">
    <source>
        <dbReference type="ARBA" id="ARBA00012441"/>
    </source>
</evidence>
<dbReference type="EC" id="3.4.24.59" evidence="4"/>
<dbReference type="SUPFAM" id="SSF55486">
    <property type="entry name" value="Metalloproteases ('zincins'), catalytic domain"/>
    <property type="match status" value="1"/>
</dbReference>
<evidence type="ECO:0000256" key="13">
    <source>
        <dbReference type="RuleBase" id="RU003435"/>
    </source>
</evidence>
<evidence type="ECO:0000256" key="14">
    <source>
        <dbReference type="SAM" id="MobiDB-lite"/>
    </source>
</evidence>
<dbReference type="InterPro" id="IPR001567">
    <property type="entry name" value="Pept_M3A_M3B_dom"/>
</dbReference>
<protein>
    <recommendedName>
        <fullName evidence="4">mitochondrial intermediate peptidase</fullName>
        <ecNumber evidence="4">3.4.24.59</ecNumber>
    </recommendedName>
</protein>
<comment type="similarity">
    <text evidence="3 13">Belongs to the peptidase M3 family.</text>
</comment>
<evidence type="ECO:0000256" key="12">
    <source>
        <dbReference type="ARBA" id="ARBA00025208"/>
    </source>
</evidence>
<dbReference type="GO" id="GO:0046872">
    <property type="term" value="F:metal ion binding"/>
    <property type="evidence" value="ECO:0007669"/>
    <property type="project" value="UniProtKB-UniRule"/>
</dbReference>
<evidence type="ECO:0000256" key="9">
    <source>
        <dbReference type="ARBA" id="ARBA00022946"/>
    </source>
</evidence>
<evidence type="ECO:0000256" key="3">
    <source>
        <dbReference type="ARBA" id="ARBA00006040"/>
    </source>
</evidence>
<dbReference type="InterPro" id="IPR033851">
    <property type="entry name" value="M3A_MIP"/>
</dbReference>
<dbReference type="InterPro" id="IPR024079">
    <property type="entry name" value="MetalloPept_cat_dom_sf"/>
</dbReference>
<dbReference type="Pfam" id="PF01432">
    <property type="entry name" value="Peptidase_M3"/>
    <property type="match status" value="1"/>
</dbReference>
<evidence type="ECO:0000313" key="16">
    <source>
        <dbReference type="EMBL" id="EST05934.1"/>
    </source>
</evidence>
<dbReference type="InterPro" id="IPR024077">
    <property type="entry name" value="Neurolysin/TOP_dom2"/>
</dbReference>
<keyword evidence="10 13" id="KW-0482">Metalloprotease</keyword>
<dbReference type="Gene3D" id="1.10.1370.10">
    <property type="entry name" value="Neurolysin, domain 3"/>
    <property type="match status" value="1"/>
</dbReference>
<dbReference type="HOGENOM" id="CLU_001805_0_0_1"/>
<name>V5EUU8_KALBG</name>
<dbReference type="STRING" id="1365824.V5EUU8"/>
<dbReference type="PANTHER" id="PTHR11804:SF79">
    <property type="entry name" value="MITOCHONDRIAL INTERMEDIATE PEPTIDASE"/>
    <property type="match status" value="1"/>
</dbReference>
<keyword evidence="9" id="KW-0809">Transit peptide</keyword>
<evidence type="ECO:0000256" key="7">
    <source>
        <dbReference type="ARBA" id="ARBA00022801"/>
    </source>
</evidence>
<evidence type="ECO:0000256" key="2">
    <source>
        <dbReference type="ARBA" id="ARBA00004305"/>
    </source>
</evidence>
<dbReference type="FunFam" id="3.40.390.10:FF:000061">
    <property type="entry name" value="Related to mitochondrial intermediate peptidase"/>
    <property type="match status" value="1"/>
</dbReference>
<dbReference type="GO" id="GO:0004222">
    <property type="term" value="F:metalloendopeptidase activity"/>
    <property type="evidence" value="ECO:0007669"/>
    <property type="project" value="UniProtKB-EC"/>
</dbReference>
<accession>V5EUU8</accession>
<evidence type="ECO:0000256" key="10">
    <source>
        <dbReference type="ARBA" id="ARBA00023049"/>
    </source>
</evidence>
<feature type="region of interest" description="Disordered" evidence="14">
    <location>
        <begin position="476"/>
        <end position="515"/>
    </location>
</feature>
<gene>
    <name evidence="16" type="ORF">PSEUBRA_SCAF4g05077</name>
</gene>
<comment type="cofactor">
    <cofactor evidence="13">
        <name>Zn(2+)</name>
        <dbReference type="ChEBI" id="CHEBI:29105"/>
    </cofactor>
    <text evidence="13">Binds 1 zinc ion.</text>
</comment>
<dbReference type="FunFam" id="3.40.390.10:FF:000055">
    <property type="entry name" value="Related to mitochondrial intermediate peptidase"/>
    <property type="match status" value="1"/>
</dbReference>
<dbReference type="CDD" id="cd06457">
    <property type="entry name" value="M3A_MIP"/>
    <property type="match status" value="1"/>
</dbReference>
<dbReference type="EMBL" id="KI545884">
    <property type="protein sequence ID" value="EST05934.1"/>
    <property type="molecule type" value="Genomic_DNA"/>
</dbReference>
<dbReference type="Gene3D" id="3.40.390.10">
    <property type="entry name" value="Collagenase (Catalytic Domain)"/>
    <property type="match status" value="1"/>
</dbReference>
<dbReference type="GO" id="GO:0006518">
    <property type="term" value="P:peptide metabolic process"/>
    <property type="evidence" value="ECO:0007669"/>
    <property type="project" value="TreeGrafter"/>
</dbReference>
<dbReference type="InterPro" id="IPR045090">
    <property type="entry name" value="Pept_M3A_M3B"/>
</dbReference>
<comment type="subcellular location">
    <subcellularLocation>
        <location evidence="2">Mitochondrion matrix</location>
    </subcellularLocation>
</comment>
<evidence type="ECO:0000259" key="15">
    <source>
        <dbReference type="Pfam" id="PF01432"/>
    </source>
</evidence>
<evidence type="ECO:0000256" key="5">
    <source>
        <dbReference type="ARBA" id="ARBA00022670"/>
    </source>
</evidence>
<keyword evidence="5 13" id="KW-0645">Protease</keyword>
<dbReference type="AlphaFoldDB" id="V5EUU8"/>
<dbReference type="OMA" id="ALMFEYM"/>
<evidence type="ECO:0000256" key="11">
    <source>
        <dbReference type="ARBA" id="ARBA00023128"/>
    </source>
</evidence>
<sequence>MASTSKLAQRAAAFLTLAQQTLARAQLLVDRIDRAGSSDVSTSAGKAELKEVVRNLDRLSDLLCGVIDMAELVRNAHPDPEWAEAANAAYEYLCGYMNVLNTHTGLYRVLKDILSNKDIADTLSSEAIAVAQVFLRDFEKSGIHLPPAERERFVQLSDEILVLGRGFLQDIAGNDASDDFARNASAKTEVDKSDTVEVPTHWLEEVNPTVMKAIRASAITDRDGLLTFSAADQPWVFQTLLKYAPDERARKVAFRAANYGSQAQVQRLERLLKARAELATLTGAGSYSEMALGDKMAKEPQNIEEFLRALTNHHRPRASQDLDKLRKLKQKASITAHGAKSGSMFNPNPTLPAFAPWDRDLYTEQHFRSPSLRSVQPLSPYLSLGSVFAGLSRLFSALYGIRFRASMVAPGEVWSEGPGDVMKVEVLDEREGAKGTSGSAEGLIGTIYADLWSRDGKPGGAAHYTVRCSRRVDKDDEAGDFTHGRSEDGRTLRPEDLGGEGYGNPLQAPTFEQRERPGRYQLPVVVLMCDFARPGGGNQGPCLLGWHEVETLFHEMGHAIHSMIGRTSYHNVSGTRCATDFVELPSILMEHFVQSPQVVSIVARHHKTGASLPFEHLSSHLEASKSLEGLDTYHQILLARLDQAYHSSAAAAFTFDSTALYAELDREMGLPGAAQLSYTEGAHPQVRFGHLFGYGSTYYSYLLDRVIASKIWNHLFEGNPLDRDKGEVFKMQCLKYGGGRDPWGMLADVLGAEEVRDGDKRAMQQVGKWGIE</sequence>
<keyword evidence="7 13" id="KW-0378">Hydrolase</keyword>
<proteinExistence type="inferred from homology"/>
<dbReference type="PANTHER" id="PTHR11804">
    <property type="entry name" value="PROTEASE M3 THIMET OLIGOPEPTIDASE-RELATED"/>
    <property type="match status" value="1"/>
</dbReference>
<evidence type="ECO:0000256" key="1">
    <source>
        <dbReference type="ARBA" id="ARBA00000436"/>
    </source>
</evidence>
<organism evidence="16 17">
    <name type="scientific">Kalmanozyma brasiliensis (strain GHG001)</name>
    <name type="common">Yeast</name>
    <name type="synonym">Pseudozyma brasiliensis</name>
    <dbReference type="NCBI Taxonomy" id="1365824"/>
    <lineage>
        <taxon>Eukaryota</taxon>
        <taxon>Fungi</taxon>
        <taxon>Dikarya</taxon>
        <taxon>Basidiomycota</taxon>
        <taxon>Ustilaginomycotina</taxon>
        <taxon>Ustilaginomycetes</taxon>
        <taxon>Ustilaginales</taxon>
        <taxon>Ustilaginaceae</taxon>
        <taxon>Kalmanozyma</taxon>
    </lineage>
</organism>
<keyword evidence="6 13" id="KW-0479">Metal-binding</keyword>
<evidence type="ECO:0000256" key="6">
    <source>
        <dbReference type="ARBA" id="ARBA00022723"/>
    </source>
</evidence>
<dbReference type="eggNOG" id="KOG2090">
    <property type="taxonomic scope" value="Eukaryota"/>
</dbReference>
<dbReference type="Proteomes" id="UP000019377">
    <property type="component" value="Unassembled WGS sequence"/>
</dbReference>
<feature type="compositionally biased region" description="Basic and acidic residues" evidence="14">
    <location>
        <begin position="476"/>
        <end position="496"/>
    </location>
</feature>
<dbReference type="GO" id="GO:0006627">
    <property type="term" value="P:protein processing involved in protein targeting to mitochondrion"/>
    <property type="evidence" value="ECO:0007669"/>
    <property type="project" value="TreeGrafter"/>
</dbReference>
<evidence type="ECO:0000313" key="17">
    <source>
        <dbReference type="Proteomes" id="UP000019377"/>
    </source>
</evidence>
<comment type="catalytic activity">
    <reaction evidence="1">
        <text>Release of an N-terminal octapeptide as second stage of processing of some proteins imported into the mitochondrion.</text>
        <dbReference type="EC" id="3.4.24.59"/>
    </reaction>
</comment>
<keyword evidence="8 13" id="KW-0862">Zinc</keyword>
<comment type="function">
    <text evidence="12">Cleaves proteins, imported into the mitochondrion, to their mature size. While most mitochondrial precursor proteins are processed to the mature form in one step by mitochondrial processing peptidase (MPP), the sequential cleavage by MIP of an octapeptide after initial processing by MPP is a required step for a subgroup of nuclear-encoded precursor proteins destined for the matrix or the inner membrane.</text>
</comment>
<keyword evidence="17" id="KW-1185">Reference proteome</keyword>
<dbReference type="OrthoDB" id="17530at2759"/>
<reference evidence="17" key="1">
    <citation type="journal article" date="2013" name="Genome Announc.">
        <title>Draft genome sequence of Pseudozyma brasiliensis sp. nov. strain GHG001, a high producer of endo-1,4-xylanase isolated from an insect pest of sugarcane.</title>
        <authorList>
            <person name="Oliveira J.V.D.C."/>
            <person name="dos Santos R.A.C."/>
            <person name="Borges T.A."/>
            <person name="Riano-Pachon D.M."/>
            <person name="Goldman G.H."/>
        </authorList>
    </citation>
    <scope>NUCLEOTIDE SEQUENCE [LARGE SCALE GENOMIC DNA]</scope>
    <source>
        <strain evidence="17">GHG001</strain>
    </source>
</reference>
<feature type="domain" description="Peptidase M3A/M3B catalytic" evidence="15">
    <location>
        <begin position="240"/>
        <end position="764"/>
    </location>
</feature>
<evidence type="ECO:0000256" key="8">
    <source>
        <dbReference type="ARBA" id="ARBA00022833"/>
    </source>
</evidence>